<keyword evidence="2" id="KW-1185">Reference proteome</keyword>
<gene>
    <name evidence="1" type="ORF">M752DRAFT_32814</name>
</gene>
<accession>A0A370PGG5</accession>
<dbReference type="Proteomes" id="UP000254937">
    <property type="component" value="Unassembled WGS sequence"/>
</dbReference>
<protein>
    <submittedName>
        <fullName evidence="1">Uncharacterized protein</fullName>
    </submittedName>
</protein>
<dbReference type="EMBL" id="KZ851856">
    <property type="protein sequence ID" value="RDK41291.1"/>
    <property type="molecule type" value="Genomic_DNA"/>
</dbReference>
<evidence type="ECO:0000313" key="1">
    <source>
        <dbReference type="EMBL" id="RDK41291.1"/>
    </source>
</evidence>
<name>A0A370PGG5_ASPPH</name>
<proteinExistence type="predicted"/>
<reference evidence="1 2" key="1">
    <citation type="submission" date="2018-07" db="EMBL/GenBank/DDBJ databases">
        <title>Section-level genome sequencing of Aspergillus section Nigri to investigate inter- and intra-species variation.</title>
        <authorList>
            <consortium name="DOE Joint Genome Institute"/>
            <person name="Vesth T.C."/>
            <person name="Nybo J.L."/>
            <person name="Theobald S."/>
            <person name="Frisvad J.C."/>
            <person name="Larsen T.O."/>
            <person name="Nielsen K.F."/>
            <person name="Hoof J.B."/>
            <person name="Brandl J."/>
            <person name="Salamov A."/>
            <person name="Riley R."/>
            <person name="Gladden J.M."/>
            <person name="Phatale P."/>
            <person name="Nielsen M.T."/>
            <person name="Lyhne E.K."/>
            <person name="Kogle M.E."/>
            <person name="Strasser K."/>
            <person name="McDonnell E."/>
            <person name="Barry K."/>
            <person name="Clum A."/>
            <person name="Chen C."/>
            <person name="Nolan M."/>
            <person name="Sandor L."/>
            <person name="Kuo A."/>
            <person name="Lipzen A."/>
            <person name="Hainaut M."/>
            <person name="Drula E."/>
            <person name="Tsang A."/>
            <person name="Magnuson J.K."/>
            <person name="Henrissat B."/>
            <person name="Wiebenga A."/>
            <person name="Simmons B.A."/>
            <person name="Makela M.R."/>
            <person name="De vries R.P."/>
            <person name="Grigoriev I.V."/>
            <person name="Mortensen U.H."/>
            <person name="Baker S.E."/>
            <person name="Andersen M.R."/>
        </authorList>
    </citation>
    <scope>NUCLEOTIDE SEQUENCE [LARGE SCALE GENOMIC DNA]</scope>
    <source>
        <strain evidence="1 2">ATCC 13157</strain>
    </source>
</reference>
<sequence length="74" mass="8339">MGGDLALSYSWCIFCALCQYPAIREVRAGHQSHYGKKFGPIASLIVDRVVVHSKILMQEGLLRNITRKNRPIPN</sequence>
<dbReference type="AlphaFoldDB" id="A0A370PGG5"/>
<organism evidence="1 2">
    <name type="scientific">Aspergillus phoenicis ATCC 13157</name>
    <dbReference type="NCBI Taxonomy" id="1353007"/>
    <lineage>
        <taxon>Eukaryota</taxon>
        <taxon>Fungi</taxon>
        <taxon>Dikarya</taxon>
        <taxon>Ascomycota</taxon>
        <taxon>Pezizomycotina</taxon>
        <taxon>Eurotiomycetes</taxon>
        <taxon>Eurotiomycetidae</taxon>
        <taxon>Eurotiales</taxon>
        <taxon>Aspergillaceae</taxon>
        <taxon>Aspergillus</taxon>
    </lineage>
</organism>
<evidence type="ECO:0000313" key="2">
    <source>
        <dbReference type="Proteomes" id="UP000254937"/>
    </source>
</evidence>